<dbReference type="PANTHER" id="PTHR32176:SF92">
    <property type="entry name" value="XYLOSE ISOMERASE"/>
    <property type="match status" value="1"/>
</dbReference>
<feature type="active site" description="Proton acceptor" evidence="3">
    <location>
        <position position="286"/>
    </location>
</feature>
<evidence type="ECO:0000313" key="6">
    <source>
        <dbReference type="EMBL" id="GAQ81983.1"/>
    </source>
</evidence>
<protein>
    <recommendedName>
        <fullName evidence="4">Patatin</fullName>
        <ecNumber evidence="4">3.1.1.-</ecNumber>
    </recommendedName>
</protein>
<dbReference type="PROSITE" id="PS51635">
    <property type="entry name" value="PNPLA"/>
    <property type="match status" value="1"/>
</dbReference>
<feature type="short sequence motif" description="DGA/G" evidence="3">
    <location>
        <begin position="286"/>
        <end position="288"/>
    </location>
</feature>
<keyword evidence="3 4" id="KW-0442">Lipid degradation</keyword>
<sequence>MAPLPDWVPKADDLEYGHKRVLAIDGGGIRGILVGVVLEYLEQAILEVLKEDKKHANLTRQDIYLADYFDIIAGTSTGGLLALYLAARGDTYDELGDMGRLGLEREMREEPNNPKHHRKGGATAALQMYRANATKIFKKKVPGWIPGVEAINNALCGSKYGWKGIEGVLREVFGDDEGRNPMLKLTDLTGSVLIPSFETKKTSPFTFSYNKYTGRSGFTYMANDPVGRYGADELRNFKADFPLWQVARATSAAPTFFPVAIVSPYGDPPVNKEGVKPPEFPYELIDGGVVANDPAFQAVLVQARMYGAHLKEKNAMNADDWLLPTDFAVLSLGTGTVKSAANQGRGAQLSIVADLVTKVLMSGASDLVHSYFMAMMGNLPKGSEGRDQFERNPPCPYLRIQKTDTSTDDPKELEKLADDVLRKAQKDVTADERNTYKKCLSAMDDVSDKNMDMLEHIGDFLGRYYTGRPLGDRLERPNLLKNYVREYLLAPKKKKN</sequence>
<feature type="active site" description="Nucleophile" evidence="3">
    <location>
        <position position="76"/>
    </location>
</feature>
<comment type="function">
    <text evidence="4">Lipolytic acyl hydrolase (LAH).</text>
</comment>
<dbReference type="PANTHER" id="PTHR32176">
    <property type="entry name" value="XYLOSE ISOMERASE"/>
    <property type="match status" value="1"/>
</dbReference>
<evidence type="ECO:0000256" key="4">
    <source>
        <dbReference type="RuleBase" id="RU361262"/>
    </source>
</evidence>
<name>A0A0U9HJF3_KLENI</name>
<feature type="short sequence motif" description="GXSXG" evidence="3">
    <location>
        <begin position="74"/>
        <end position="78"/>
    </location>
</feature>
<dbReference type="Pfam" id="PF01734">
    <property type="entry name" value="Patatin"/>
    <property type="match status" value="1"/>
</dbReference>
<dbReference type="EMBL" id="DF237046">
    <property type="protein sequence ID" value="GAQ81983.1"/>
    <property type="molecule type" value="Genomic_DNA"/>
</dbReference>
<feature type="domain" description="PNPLA" evidence="5">
    <location>
        <begin position="22"/>
        <end position="299"/>
    </location>
</feature>
<dbReference type="OrthoDB" id="1658288at2759"/>
<keyword evidence="2 3" id="KW-0443">Lipid metabolism</keyword>
<dbReference type="Gene3D" id="3.40.1090.10">
    <property type="entry name" value="Cytosolic phospholipase A2 catalytic domain"/>
    <property type="match status" value="1"/>
</dbReference>
<dbReference type="SUPFAM" id="SSF52151">
    <property type="entry name" value="FabD/lysophospholipase-like"/>
    <property type="match status" value="1"/>
</dbReference>
<gene>
    <name evidence="6" type="ORF">KFL_000970070</name>
</gene>
<comment type="domain">
    <text evidence="4">The nitrogen atoms of the two glycine residues in the GGXR motif define the oxyanion hole, and stabilize the oxyanion that forms during the nucleophilic attack by the catalytic serine during substrate cleavage.</text>
</comment>
<evidence type="ECO:0000256" key="3">
    <source>
        <dbReference type="PROSITE-ProRule" id="PRU01161"/>
    </source>
</evidence>
<dbReference type="GO" id="GO:0047372">
    <property type="term" value="F:monoacylglycerol lipase activity"/>
    <property type="evidence" value="ECO:0000318"/>
    <property type="project" value="GO_Central"/>
</dbReference>
<accession>A0A0U9HJF3</accession>
<dbReference type="AlphaFoldDB" id="A0A0U9HJF3"/>
<reference evidence="6 7" key="1">
    <citation type="journal article" date="2014" name="Nat. Commun.">
        <title>Klebsormidium flaccidum genome reveals primary factors for plant terrestrial adaptation.</title>
        <authorList>
            <person name="Hori K."/>
            <person name="Maruyama F."/>
            <person name="Fujisawa T."/>
            <person name="Togashi T."/>
            <person name="Yamamoto N."/>
            <person name="Seo M."/>
            <person name="Sato S."/>
            <person name="Yamada T."/>
            <person name="Mori H."/>
            <person name="Tajima N."/>
            <person name="Moriyama T."/>
            <person name="Ikeuchi M."/>
            <person name="Watanabe M."/>
            <person name="Wada H."/>
            <person name="Kobayashi K."/>
            <person name="Saito M."/>
            <person name="Masuda T."/>
            <person name="Sasaki-Sekimoto Y."/>
            <person name="Mashiguchi K."/>
            <person name="Awai K."/>
            <person name="Shimojima M."/>
            <person name="Masuda S."/>
            <person name="Iwai M."/>
            <person name="Nobusawa T."/>
            <person name="Narise T."/>
            <person name="Kondo S."/>
            <person name="Saito H."/>
            <person name="Sato R."/>
            <person name="Murakawa M."/>
            <person name="Ihara Y."/>
            <person name="Oshima-Yamada Y."/>
            <person name="Ohtaka K."/>
            <person name="Satoh M."/>
            <person name="Sonobe K."/>
            <person name="Ishii M."/>
            <person name="Ohtani R."/>
            <person name="Kanamori-Sato M."/>
            <person name="Honoki R."/>
            <person name="Miyazaki D."/>
            <person name="Mochizuki H."/>
            <person name="Umetsu J."/>
            <person name="Higashi K."/>
            <person name="Shibata D."/>
            <person name="Kamiya Y."/>
            <person name="Sato N."/>
            <person name="Nakamura Y."/>
            <person name="Tabata S."/>
            <person name="Ida S."/>
            <person name="Kurokawa K."/>
            <person name="Ohta H."/>
        </authorList>
    </citation>
    <scope>NUCLEOTIDE SEQUENCE [LARGE SCALE GENOMIC DNA]</scope>
    <source>
        <strain evidence="6 7">NIES-2285</strain>
    </source>
</reference>
<evidence type="ECO:0000259" key="5">
    <source>
        <dbReference type="PROSITE" id="PS51635"/>
    </source>
</evidence>
<dbReference type="OMA" id="RAMAGCV"/>
<evidence type="ECO:0000256" key="1">
    <source>
        <dbReference type="ARBA" id="ARBA00010240"/>
    </source>
</evidence>
<dbReference type="GO" id="GO:0016042">
    <property type="term" value="P:lipid catabolic process"/>
    <property type="evidence" value="ECO:0007669"/>
    <property type="project" value="UniProtKB-UniRule"/>
</dbReference>
<organism evidence="6 7">
    <name type="scientific">Klebsormidium nitens</name>
    <name type="common">Green alga</name>
    <name type="synonym">Ulothrix nitens</name>
    <dbReference type="NCBI Taxonomy" id="105231"/>
    <lineage>
        <taxon>Eukaryota</taxon>
        <taxon>Viridiplantae</taxon>
        <taxon>Streptophyta</taxon>
        <taxon>Klebsormidiophyceae</taxon>
        <taxon>Klebsormidiales</taxon>
        <taxon>Klebsormidiaceae</taxon>
        <taxon>Klebsormidium</taxon>
    </lineage>
</organism>
<evidence type="ECO:0000256" key="2">
    <source>
        <dbReference type="ARBA" id="ARBA00023098"/>
    </source>
</evidence>
<evidence type="ECO:0000313" key="7">
    <source>
        <dbReference type="Proteomes" id="UP000054558"/>
    </source>
</evidence>
<dbReference type="EC" id="3.1.1.-" evidence="4"/>
<keyword evidence="3 4" id="KW-0378">Hydrolase</keyword>
<dbReference type="STRING" id="105231.A0A0U9HJF3"/>
<proteinExistence type="inferred from homology"/>
<dbReference type="CDD" id="cd07199">
    <property type="entry name" value="Pat17_PNPLA8_PNPLA9_like"/>
    <property type="match status" value="1"/>
</dbReference>
<dbReference type="InterPro" id="IPR016035">
    <property type="entry name" value="Acyl_Trfase/lysoPLipase"/>
</dbReference>
<dbReference type="GO" id="GO:0004620">
    <property type="term" value="F:phospholipase activity"/>
    <property type="evidence" value="ECO:0000318"/>
    <property type="project" value="GO_Central"/>
</dbReference>
<dbReference type="Proteomes" id="UP000054558">
    <property type="component" value="Unassembled WGS sequence"/>
</dbReference>
<dbReference type="InterPro" id="IPR002641">
    <property type="entry name" value="PNPLA_dom"/>
</dbReference>
<keyword evidence="7" id="KW-1185">Reference proteome</keyword>
<feature type="short sequence motif" description="GXGXXG" evidence="3">
    <location>
        <begin position="26"/>
        <end position="31"/>
    </location>
</feature>
<comment type="similarity">
    <text evidence="1 4">Belongs to the patatin family.</text>
</comment>